<dbReference type="SUPFAM" id="SSF75169">
    <property type="entry name" value="DsrEFH-like"/>
    <property type="match status" value="1"/>
</dbReference>
<evidence type="ECO:0000313" key="8">
    <source>
        <dbReference type="EMBL" id="SHH04895.1"/>
    </source>
</evidence>
<dbReference type="InterPro" id="IPR023753">
    <property type="entry name" value="FAD/NAD-binding_dom"/>
</dbReference>
<dbReference type="Pfam" id="PF13686">
    <property type="entry name" value="DrsE_2"/>
    <property type="match status" value="1"/>
</dbReference>
<dbReference type="PROSITE" id="PS50206">
    <property type="entry name" value="RHODANESE_3"/>
    <property type="match status" value="1"/>
</dbReference>
<dbReference type="InterPro" id="IPR050260">
    <property type="entry name" value="FAD-bd_OxRdtase"/>
</dbReference>
<keyword evidence="3" id="KW-0285">Flavoprotein</keyword>
<dbReference type="EMBL" id="FQXI01000001">
    <property type="protein sequence ID" value="SHH04895.1"/>
    <property type="molecule type" value="Genomic_DNA"/>
</dbReference>
<dbReference type="PANTHER" id="PTHR43429:SF1">
    <property type="entry name" value="NAD(P)H SULFUR OXIDOREDUCTASE (COA-DEPENDENT)"/>
    <property type="match status" value="1"/>
</dbReference>
<evidence type="ECO:0000256" key="6">
    <source>
        <dbReference type="ARBA" id="ARBA00023284"/>
    </source>
</evidence>
<dbReference type="AlphaFoldDB" id="A0A1M5PSR1"/>
<dbReference type="SUPFAM" id="SSF64307">
    <property type="entry name" value="SirA-like"/>
    <property type="match status" value="1"/>
</dbReference>
<dbReference type="PRINTS" id="PR00411">
    <property type="entry name" value="PNDRDTASEI"/>
</dbReference>
<dbReference type="InterPro" id="IPR032836">
    <property type="entry name" value="DsrE2-like"/>
</dbReference>
<evidence type="ECO:0000256" key="5">
    <source>
        <dbReference type="ARBA" id="ARBA00023002"/>
    </source>
</evidence>
<sequence>MKKTIVIVGGVAGGASAAARLRRISEDTKIIMFEKGEFISFANCGLPYYIGGSIVERDALLVQTVEGMNERFNIDIRNYSEVKSIDRENKSVSVLNIKENKIYEQSYDVLLLSPGASPIKPPIAGLEDSKNVFTLRNIPDTDVIKDFVDNKKPKRATVIGGGFIGVEMAENLTELGIKVTLIEATDQVMAPFDTEMAAIIHNHLRENNVDLILGDGVKQFEEEGRVIVTSSGRKIETDLTIMSIGVKPDSQIAVEAGLKTGKKGHIIVDEHMRTSDENIFAVGDVIEFKDYIFKEPMSLALASPANRQARIAANVIMGKEDVYKGFLGSSVAKIFDLTAASTGWNEKRLKAENKNFDSVTVELNNHAGYYPGAEPIHLKVLYEVPTGRVLGGQSIGALGAEKRIDVLATAIQANMTVDDLTDLELSYAPPYSSAKDPVNMAGYVAQNKLESTLKDVSVLEIDEIAKNENAYVIDVREPEEVILGTVPGAVNIPMEDLRKKVDEIPKDKDIYITCQVGRRGYFSCRILDGLGVKATNLAGGYSLYREQYGITSSSEESNQLENLNVSCADNPDILKKDFSINKSVDARGLQCPGPIAATYKALEELNDGDILEVKASEPGFKRDIGAWSEKTGNRLVSLTKEDTYYRAIISKGRQEVKTLDTKSKDGATMVVFSGDLDKAMASLIIATGAASMGKEVTMFFTFWGLNILRKKGVSVEKDSMEKMFSMMMPEGISELKLSKMNMAGMGTTMMKKVMDEKNVDSPEKLLKQAREMGVNLVACAMSMDIMGIKEEELIDGVEVAGVATYLARTEEAGLNLFI</sequence>
<dbReference type="InterPro" id="IPR016156">
    <property type="entry name" value="FAD/NAD-linked_Rdtase_dimer_sf"/>
</dbReference>
<dbReference type="InterPro" id="IPR036868">
    <property type="entry name" value="TusA-like_sf"/>
</dbReference>
<dbReference type="Proteomes" id="UP000184032">
    <property type="component" value="Unassembled WGS sequence"/>
</dbReference>
<proteinExistence type="inferred from homology"/>
<feature type="domain" description="Rhodanese" evidence="7">
    <location>
        <begin position="466"/>
        <end position="553"/>
    </location>
</feature>
<dbReference type="SUPFAM" id="SSF51905">
    <property type="entry name" value="FAD/NAD(P)-binding domain"/>
    <property type="match status" value="1"/>
</dbReference>
<accession>A0A1M5PSR1</accession>
<keyword evidence="6" id="KW-0676">Redox-active center</keyword>
<dbReference type="InterPro" id="IPR001763">
    <property type="entry name" value="Rhodanese-like_dom"/>
</dbReference>
<comment type="similarity">
    <text evidence="2">Belongs to the class-III pyridine nucleotide-disulfide oxidoreductase family.</text>
</comment>
<evidence type="ECO:0000256" key="1">
    <source>
        <dbReference type="ARBA" id="ARBA00001974"/>
    </source>
</evidence>
<dbReference type="Gene3D" id="3.30.110.40">
    <property type="entry name" value="TusA-like domain"/>
    <property type="match status" value="1"/>
</dbReference>
<gene>
    <name evidence="8" type="ORF">SAMN02745245_00457</name>
</gene>
<dbReference type="RefSeq" id="WP_073183309.1">
    <property type="nucleotide sequence ID" value="NZ_FQXI01000001.1"/>
</dbReference>
<evidence type="ECO:0000256" key="2">
    <source>
        <dbReference type="ARBA" id="ARBA00009130"/>
    </source>
</evidence>
<dbReference type="InterPro" id="IPR036188">
    <property type="entry name" value="FAD/NAD-bd_sf"/>
</dbReference>
<evidence type="ECO:0000313" key="9">
    <source>
        <dbReference type="Proteomes" id="UP000184032"/>
    </source>
</evidence>
<dbReference type="SUPFAM" id="SSF52821">
    <property type="entry name" value="Rhodanese/Cell cycle control phosphatase"/>
    <property type="match status" value="1"/>
</dbReference>
<evidence type="ECO:0000256" key="3">
    <source>
        <dbReference type="ARBA" id="ARBA00022630"/>
    </source>
</evidence>
<reference evidence="8 9" key="1">
    <citation type="submission" date="2016-11" db="EMBL/GenBank/DDBJ databases">
        <authorList>
            <person name="Jaros S."/>
            <person name="Januszkiewicz K."/>
            <person name="Wedrychowicz H."/>
        </authorList>
    </citation>
    <scope>NUCLEOTIDE SEQUENCE [LARGE SCALE GENOMIC DNA]</scope>
    <source>
        <strain evidence="8 9">DSM 21120</strain>
    </source>
</reference>
<dbReference type="Pfam" id="PF00581">
    <property type="entry name" value="Rhodanese"/>
    <property type="match status" value="1"/>
</dbReference>
<dbReference type="PRINTS" id="PR00368">
    <property type="entry name" value="FADPNR"/>
</dbReference>
<dbReference type="OrthoDB" id="9802028at2"/>
<dbReference type="Gene3D" id="3.50.50.60">
    <property type="entry name" value="FAD/NAD(P)-binding domain"/>
    <property type="match status" value="2"/>
</dbReference>
<keyword evidence="4" id="KW-0274">FAD</keyword>
<dbReference type="Pfam" id="PF07992">
    <property type="entry name" value="Pyr_redox_2"/>
    <property type="match status" value="1"/>
</dbReference>
<name>A0A1M5PSR1_9FIRM</name>
<dbReference type="SMART" id="SM00450">
    <property type="entry name" value="RHOD"/>
    <property type="match status" value="1"/>
</dbReference>
<organism evidence="8 9">
    <name type="scientific">Anaerosphaera aminiphila DSM 21120</name>
    <dbReference type="NCBI Taxonomy" id="1120995"/>
    <lineage>
        <taxon>Bacteria</taxon>
        <taxon>Bacillati</taxon>
        <taxon>Bacillota</taxon>
        <taxon>Tissierellia</taxon>
        <taxon>Tissierellales</taxon>
        <taxon>Peptoniphilaceae</taxon>
        <taxon>Anaerosphaera</taxon>
    </lineage>
</organism>
<dbReference type="STRING" id="1120995.SAMN02745245_00457"/>
<keyword evidence="5" id="KW-0560">Oxidoreductase</keyword>
<evidence type="ECO:0000259" key="7">
    <source>
        <dbReference type="PROSITE" id="PS50206"/>
    </source>
</evidence>
<dbReference type="Pfam" id="PF02852">
    <property type="entry name" value="Pyr_redox_dim"/>
    <property type="match status" value="1"/>
</dbReference>
<dbReference type="Gene3D" id="3.40.250.10">
    <property type="entry name" value="Rhodanese-like domain"/>
    <property type="match status" value="1"/>
</dbReference>
<dbReference type="SUPFAM" id="SSF55424">
    <property type="entry name" value="FAD/NAD-linked reductases, dimerisation (C-terminal) domain"/>
    <property type="match status" value="1"/>
</dbReference>
<dbReference type="InterPro" id="IPR027396">
    <property type="entry name" value="DsrEFH-like"/>
</dbReference>
<dbReference type="Pfam" id="PF01206">
    <property type="entry name" value="TusA"/>
    <property type="match status" value="1"/>
</dbReference>
<dbReference type="InterPro" id="IPR001455">
    <property type="entry name" value="TusA-like"/>
</dbReference>
<dbReference type="Gene3D" id="3.40.1260.10">
    <property type="entry name" value="DsrEFH-like"/>
    <property type="match status" value="1"/>
</dbReference>
<dbReference type="NCBIfam" id="NF010037">
    <property type="entry name" value="PRK13512.1"/>
    <property type="match status" value="1"/>
</dbReference>
<protein>
    <submittedName>
        <fullName evidence="8">CoA-disulfide reductase</fullName>
    </submittedName>
</protein>
<evidence type="ECO:0000256" key="4">
    <source>
        <dbReference type="ARBA" id="ARBA00022827"/>
    </source>
</evidence>
<dbReference type="InterPro" id="IPR004099">
    <property type="entry name" value="Pyr_nucl-diS_OxRdtase_dimer"/>
</dbReference>
<dbReference type="GO" id="GO:0016491">
    <property type="term" value="F:oxidoreductase activity"/>
    <property type="evidence" value="ECO:0007669"/>
    <property type="project" value="UniProtKB-KW"/>
</dbReference>
<keyword evidence="9" id="KW-1185">Reference proteome</keyword>
<dbReference type="PANTHER" id="PTHR43429">
    <property type="entry name" value="PYRIDINE NUCLEOTIDE-DISULFIDE OXIDOREDUCTASE DOMAIN-CONTAINING"/>
    <property type="match status" value="1"/>
</dbReference>
<dbReference type="InterPro" id="IPR036873">
    <property type="entry name" value="Rhodanese-like_dom_sf"/>
</dbReference>
<comment type="cofactor">
    <cofactor evidence="1">
        <name>FAD</name>
        <dbReference type="ChEBI" id="CHEBI:57692"/>
    </cofactor>
</comment>